<organism evidence="2 3">
    <name type="scientific">Vreelandella sulfidaeris</name>
    <dbReference type="NCBI Taxonomy" id="115553"/>
    <lineage>
        <taxon>Bacteria</taxon>
        <taxon>Pseudomonadati</taxon>
        <taxon>Pseudomonadota</taxon>
        <taxon>Gammaproteobacteria</taxon>
        <taxon>Oceanospirillales</taxon>
        <taxon>Halomonadaceae</taxon>
        <taxon>Vreelandella</taxon>
    </lineage>
</organism>
<dbReference type="KEGG" id="hsr:HSBAA_PA_0360"/>
<feature type="compositionally biased region" description="Polar residues" evidence="1">
    <location>
        <begin position="41"/>
        <end position="54"/>
    </location>
</feature>
<evidence type="ECO:0000313" key="2">
    <source>
        <dbReference type="EMBL" id="BBI65433.1"/>
    </source>
</evidence>
<reference evidence="2 3" key="1">
    <citation type="journal article" date="2019" name="Microbiol. Resour. Announc.">
        <title>Complete Genome Sequence of Halomonas sulfidaeris Strain Esulfide1 Isolated from a Metal Sulfide Rock at a Depth of 2,200 Meters, Obtained Using Nanopore Sequencing.</title>
        <authorList>
            <person name="Saito M."/>
            <person name="Nishigata A."/>
            <person name="Galipon J."/>
            <person name="Arakawa K."/>
        </authorList>
    </citation>
    <scope>NUCLEOTIDE SEQUENCE [LARGE SCALE GENOMIC DNA]</scope>
    <source>
        <strain evidence="2 3">ATCC BAA-803</strain>
        <plasmid evidence="3">pbaa-803-a dna</plasmid>
    </source>
</reference>
<feature type="region of interest" description="Disordered" evidence="1">
    <location>
        <begin position="41"/>
        <end position="68"/>
    </location>
</feature>
<name>A0A455UJ57_9GAMM</name>
<proteinExistence type="predicted"/>
<geneLocation type="plasmid" evidence="3">
    <name>pbaa-803-a dna</name>
</geneLocation>
<dbReference type="InterPro" id="IPR027417">
    <property type="entry name" value="P-loop_NTPase"/>
</dbReference>
<dbReference type="EMBL" id="AP019515">
    <property type="protein sequence ID" value="BBI65433.1"/>
    <property type="molecule type" value="Genomic_DNA"/>
</dbReference>
<sequence length="143" mass="16417">MIQNTWNKIFFKFGAKDSPEEAAEILGKTKRFQRTVSVSANQGESAQYLRTTPQSSMSDGGGMGESWREVEEFRVTPDQLRAMDMGQAVMMMGARMYHLRTPMINYPKHIPSFKVIKRKMKMPADKQALNFEERLNEFLTATV</sequence>
<dbReference type="AlphaFoldDB" id="A0A455UJ57"/>
<dbReference type="Proteomes" id="UP000320231">
    <property type="component" value="Plasmid pBAA-803-A"/>
</dbReference>
<dbReference type="Gene3D" id="3.40.50.300">
    <property type="entry name" value="P-loop containing nucleotide triphosphate hydrolases"/>
    <property type="match status" value="1"/>
</dbReference>
<evidence type="ECO:0000256" key="1">
    <source>
        <dbReference type="SAM" id="MobiDB-lite"/>
    </source>
</evidence>
<protein>
    <submittedName>
        <fullName evidence="2">Uncharacterized protein</fullName>
    </submittedName>
</protein>
<accession>A0A455UJ57</accession>
<keyword evidence="2" id="KW-0614">Plasmid</keyword>
<gene>
    <name evidence="2" type="ORF">HSBAA_PA_0360</name>
</gene>
<evidence type="ECO:0000313" key="3">
    <source>
        <dbReference type="Proteomes" id="UP000320231"/>
    </source>
</evidence>